<feature type="compositionally biased region" description="Basic and acidic residues" evidence="4">
    <location>
        <begin position="462"/>
        <end position="473"/>
    </location>
</feature>
<evidence type="ECO:0000313" key="6">
    <source>
        <dbReference type="EMBL" id="KAK3679663.1"/>
    </source>
</evidence>
<feature type="repeat" description="WD" evidence="3">
    <location>
        <begin position="614"/>
        <end position="639"/>
    </location>
</feature>
<dbReference type="PROSITE" id="PS50082">
    <property type="entry name" value="WD_REPEATS_2"/>
    <property type="match status" value="2"/>
</dbReference>
<feature type="domain" description="CTLH" evidence="5">
    <location>
        <begin position="104"/>
        <end position="204"/>
    </location>
</feature>
<evidence type="ECO:0000256" key="3">
    <source>
        <dbReference type="PROSITE-ProRule" id="PRU00221"/>
    </source>
</evidence>
<dbReference type="InterPro" id="IPR015943">
    <property type="entry name" value="WD40/YVTN_repeat-like_dom_sf"/>
</dbReference>
<dbReference type="InterPro" id="IPR001680">
    <property type="entry name" value="WD40_rpt"/>
</dbReference>
<dbReference type="GO" id="GO:0043161">
    <property type="term" value="P:proteasome-mediated ubiquitin-dependent protein catabolic process"/>
    <property type="evidence" value="ECO:0007669"/>
    <property type="project" value="TreeGrafter"/>
</dbReference>
<dbReference type="Proteomes" id="UP001274830">
    <property type="component" value="Unassembled WGS sequence"/>
</dbReference>
<dbReference type="PANTHER" id="PTHR22838">
    <property type="entry name" value="WD REPEAT PROTEIN 26-RELATED"/>
    <property type="match status" value="1"/>
</dbReference>
<dbReference type="SUPFAM" id="SSF50978">
    <property type="entry name" value="WD40 repeat-like"/>
    <property type="match status" value="1"/>
</dbReference>
<evidence type="ECO:0000313" key="7">
    <source>
        <dbReference type="Proteomes" id="UP001274830"/>
    </source>
</evidence>
<dbReference type="PROSITE" id="PS50897">
    <property type="entry name" value="CTLH"/>
    <property type="match status" value="1"/>
</dbReference>
<dbReference type="AlphaFoldDB" id="A0AAE0WX77"/>
<keyword evidence="7" id="KW-1185">Reference proteome</keyword>
<evidence type="ECO:0000256" key="4">
    <source>
        <dbReference type="SAM" id="MobiDB-lite"/>
    </source>
</evidence>
<dbReference type="InterPro" id="IPR006595">
    <property type="entry name" value="CTLH_C"/>
</dbReference>
<proteinExistence type="predicted"/>
<dbReference type="EMBL" id="JAUTXT010000001">
    <property type="protein sequence ID" value="KAK3679663.1"/>
    <property type="molecule type" value="Genomic_DNA"/>
</dbReference>
<dbReference type="GO" id="GO:0034657">
    <property type="term" value="C:GID complex"/>
    <property type="evidence" value="ECO:0007669"/>
    <property type="project" value="TreeGrafter"/>
</dbReference>
<feature type="region of interest" description="Disordered" evidence="4">
    <location>
        <begin position="1"/>
        <end position="49"/>
    </location>
</feature>
<evidence type="ECO:0000259" key="5">
    <source>
        <dbReference type="PROSITE" id="PS50897"/>
    </source>
</evidence>
<protein>
    <recommendedName>
        <fullName evidence="5">CTLH domain-containing protein</fullName>
    </recommendedName>
</protein>
<reference evidence="6" key="1">
    <citation type="submission" date="2023-07" db="EMBL/GenBank/DDBJ databases">
        <title>Black Yeasts Isolated from many extreme environments.</title>
        <authorList>
            <person name="Coleine C."/>
            <person name="Stajich J.E."/>
            <person name="Selbmann L."/>
        </authorList>
    </citation>
    <scope>NUCLEOTIDE SEQUENCE</scope>
    <source>
        <strain evidence="6">CCFEE 5485</strain>
    </source>
</reference>
<dbReference type="PROSITE" id="PS50294">
    <property type="entry name" value="WD_REPEATS_REGION"/>
    <property type="match status" value="1"/>
</dbReference>
<dbReference type="Pfam" id="PF23627">
    <property type="entry name" value="LisH_WDR26"/>
    <property type="match status" value="1"/>
</dbReference>
<gene>
    <name evidence="6" type="ORF">LTR78_000038</name>
</gene>
<keyword evidence="1 3" id="KW-0853">WD repeat</keyword>
<dbReference type="Gene3D" id="2.130.10.10">
    <property type="entry name" value="YVTN repeat-like/Quinoprotein amine dehydrogenase"/>
    <property type="match status" value="3"/>
</dbReference>
<keyword evidence="2" id="KW-0677">Repeat</keyword>
<feature type="compositionally biased region" description="Low complexity" evidence="4">
    <location>
        <begin position="14"/>
        <end position="43"/>
    </location>
</feature>
<accession>A0AAE0WX77</accession>
<dbReference type="InterPro" id="IPR036322">
    <property type="entry name" value="WD40_repeat_dom_sf"/>
</dbReference>
<sequence>MRLDHTHEHRARQSTNGSSANGGSSPHSHTNGSGKSSNSESNGYHNNGHAEGASAVIRHQPHDGTPFHGHDREEVSRILLQSLSDLGYHGAAKQLSGESGYELEIPSVAAFRSAVLGGEWEEAEAVLFGSSGGDEGAEGDGGGVMLGNGHSVAEWKRSRELVPSRNGHARRGLPLAESADTTFMRFMLRQQKYLELLENRDLNAALSVLRTELTPLKRDIARLHALSSLVMCQSPDDLRRQAEWDGAEGESRNLLLSDLSRYIAPSVMIPEHRLATLFTAVQEEQIMNCRYHNTTAQPSLYQDHECPADDFPLETYLELRNHTDEVWHLEFSHDGSMLATAGKDGIVCVYDTETFSLRHEIQEHNRNNHPTDSTKGVCYVAFSPNDEYLISCSQNNDFVVISTRDGRRVAHADHFDYPVTTAAWLPDSETFVIGTQGSQRPLGLYSVPGANATSSSGGMRNNEIHSWRDPPWDVSQKENRNSFRISDCAVSADGSRMAATTLDHGIMVFDLRSRTKIAEWSLEDKLTSIHFSADGTQLLVSMNGGRVLALDSVTGDTIMRYEGAQQDKFVIRSSYGGAGENFVISGSEDSRVLVWRRQTGCLVASLEAHIGGTVNAVAWSPTNHGIFASAGDDRRVRIWASATFLRSDAADAGASRSSLGSYGQRFR</sequence>
<evidence type="ECO:0000256" key="2">
    <source>
        <dbReference type="ARBA" id="ARBA00022737"/>
    </source>
</evidence>
<organism evidence="6 7">
    <name type="scientific">Recurvomyces mirabilis</name>
    <dbReference type="NCBI Taxonomy" id="574656"/>
    <lineage>
        <taxon>Eukaryota</taxon>
        <taxon>Fungi</taxon>
        <taxon>Dikarya</taxon>
        <taxon>Ascomycota</taxon>
        <taxon>Pezizomycotina</taxon>
        <taxon>Dothideomycetes</taxon>
        <taxon>Dothideomycetidae</taxon>
        <taxon>Mycosphaerellales</taxon>
        <taxon>Teratosphaeriaceae</taxon>
        <taxon>Recurvomyces</taxon>
    </lineage>
</organism>
<feature type="region of interest" description="Disordered" evidence="4">
    <location>
        <begin position="453"/>
        <end position="473"/>
    </location>
</feature>
<dbReference type="SMART" id="SM00320">
    <property type="entry name" value="WD40"/>
    <property type="match status" value="7"/>
</dbReference>
<feature type="repeat" description="WD" evidence="3">
    <location>
        <begin position="319"/>
        <end position="360"/>
    </location>
</feature>
<dbReference type="Pfam" id="PF00400">
    <property type="entry name" value="WD40"/>
    <property type="match status" value="3"/>
</dbReference>
<dbReference type="PANTHER" id="PTHR22838:SF0">
    <property type="entry name" value="WD REPEAT-CONTAINING PROTEIN 26"/>
    <property type="match status" value="1"/>
</dbReference>
<evidence type="ECO:0000256" key="1">
    <source>
        <dbReference type="ARBA" id="ARBA00022574"/>
    </source>
</evidence>
<dbReference type="InterPro" id="IPR051350">
    <property type="entry name" value="WD_repeat-ST_regulator"/>
</dbReference>
<comment type="caution">
    <text evidence="6">The sequence shown here is derived from an EMBL/GenBank/DDBJ whole genome shotgun (WGS) entry which is preliminary data.</text>
</comment>
<name>A0AAE0WX77_9PEZI</name>